<reference evidence="1" key="1">
    <citation type="submission" date="2012-11" db="EMBL/GenBank/DDBJ databases">
        <authorList>
            <person name="Lucero-Rivera Y.E."/>
            <person name="Tovar-Ramirez D."/>
        </authorList>
    </citation>
    <scope>NUCLEOTIDE SEQUENCE</scope>
    <source>
        <tissue evidence="1">Salivary gland</tissue>
    </source>
</reference>
<evidence type="ECO:0000313" key="1">
    <source>
        <dbReference type="EMBL" id="JAA62595.1"/>
    </source>
</evidence>
<name>L7MF57_RHIPC</name>
<accession>L7MF57</accession>
<reference evidence="1" key="2">
    <citation type="journal article" date="2015" name="J. Proteomics">
        <title>Sexual differences in the sialomes of the zebra tick, Rhipicephalus pulchellus.</title>
        <authorList>
            <person name="Tan A.W."/>
            <person name="Francischetti I.M."/>
            <person name="Slovak M."/>
            <person name="Kini R.M."/>
            <person name="Ribeiro J.M."/>
        </authorList>
    </citation>
    <scope>NUCLEOTIDE SEQUENCE</scope>
    <source>
        <tissue evidence="1">Salivary gland</tissue>
    </source>
</reference>
<feature type="non-terminal residue" evidence="1">
    <location>
        <position position="1"/>
    </location>
</feature>
<organism evidence="1">
    <name type="scientific">Rhipicephalus pulchellus</name>
    <name type="common">Yellow backed tick</name>
    <name type="synonym">Dermacentor pulchellus</name>
    <dbReference type="NCBI Taxonomy" id="72859"/>
    <lineage>
        <taxon>Eukaryota</taxon>
        <taxon>Metazoa</taxon>
        <taxon>Ecdysozoa</taxon>
        <taxon>Arthropoda</taxon>
        <taxon>Chelicerata</taxon>
        <taxon>Arachnida</taxon>
        <taxon>Acari</taxon>
        <taxon>Parasitiformes</taxon>
        <taxon>Ixodida</taxon>
        <taxon>Ixodoidea</taxon>
        <taxon>Ixodidae</taxon>
        <taxon>Rhipicephalinae</taxon>
        <taxon>Rhipicephalus</taxon>
        <taxon>Rhipicephalus</taxon>
    </lineage>
</organism>
<dbReference type="AlphaFoldDB" id="L7MF57"/>
<sequence length="218" mass="25908">LRCLFDCLFVHLLHYRLLAIRKKMKETKVITVFLFSSHLTMIDCDWNLLSMTHGIRKFLSTPLPIWTTNTTEDKVGKPRCEVDLLLTISKTHITYRHLCYEKGEKKTARITGRFDERKRSRLFIHVNELNYTISEEIVYLNWIQKCAIFKVTAPYPGRWNWFDVRVWNSSIETRRSGDCIRKFKKLQLNGRGIYGDYCQNIVHKSAKLPILLMKSQEY</sequence>
<proteinExistence type="evidence at transcript level"/>
<dbReference type="EMBL" id="GACK01002439">
    <property type="protein sequence ID" value="JAA62595.1"/>
    <property type="molecule type" value="mRNA"/>
</dbReference>
<protein>
    <submittedName>
        <fullName evidence="1">Putative group i salivary lipocalin</fullName>
    </submittedName>
</protein>